<dbReference type="InterPro" id="IPR050333">
    <property type="entry name" value="SLRP"/>
</dbReference>
<dbReference type="PANTHER" id="PTHR45712">
    <property type="entry name" value="AGAP008170-PA"/>
    <property type="match status" value="1"/>
</dbReference>
<dbReference type="Proteomes" id="UP000663877">
    <property type="component" value="Unassembled WGS sequence"/>
</dbReference>
<evidence type="ECO:0000256" key="3">
    <source>
        <dbReference type="SAM" id="MobiDB-lite"/>
    </source>
</evidence>
<evidence type="ECO:0000313" key="5">
    <source>
        <dbReference type="EMBL" id="CAF1512130.1"/>
    </source>
</evidence>
<evidence type="ECO:0000256" key="4">
    <source>
        <dbReference type="SAM" id="Phobius"/>
    </source>
</evidence>
<dbReference type="InterPro" id="IPR032675">
    <property type="entry name" value="LRR_dom_sf"/>
</dbReference>
<keyword evidence="4" id="KW-0812">Transmembrane</keyword>
<sequence length="695" mass="78627">MITCHCADDKSLVTCIENVPSAETFINWSTFSSDEHQHYSFNFLNFTTLTSYTFTNFSLTFPLLRKLEFNFTNGIDNIAENIFGSFNYVSDMPIYIRFESPRNFQLADYAFTQMKYLEITIDNIQYNNIHNLPYQFNLKAFDNTHIFQISIRNSKEVQLISNQSSNLKWEEVQFNNCSLTNVDLLIESLSSESLIKLDLSFNKLIHIPSLVKFIKMTSIDLHDNSIEEIKSHIFSNLTNLYELDLSSNQIKHISPDAFIELKNLTLLLLNHNHLTSLETVTIHNEVTSFLFPLNETLRSLMISNNLLHDFNPIQNLSNLEVLTMCCNQIKKLDENSLKNAHKLQTIDLSHNHIESIHPLTFNRTILQNLDLSSNFISSLETTKIVYDEHFQPKNRTTSFLDGIASTLVKLSLANSTNLVEINWFVFTKLEKLSSLDLSGIIKTDRFWLFESRDDTPIQSNHHSYKIDIILNHIQFKDDDYCLSKPIFQIFNQTALFLDQNHPCNCFIFMLKNIISTQVHLICLSNDSSTVDLAQQCMNIDSHCLSVGNTTTIPPTQSTSLSSTSSPTTGLSSLSSSSTSSPTTESSSLSSSSLSTSSPTTISTIPISTISITMKTEQSSTSSLTTLITTTKILTTLGAVNDNGKWKTTLAIMIPLTVIIIVLSLVGVYIVKRQKKNKLKESIEMDGAFVNPFAKK</sequence>
<gene>
    <name evidence="5" type="ORF">BJG266_LOCUS43782</name>
    <name evidence="6" type="ORF">QVE165_LOCUS60716</name>
</gene>
<organism evidence="6 7">
    <name type="scientific">Adineta steineri</name>
    <dbReference type="NCBI Taxonomy" id="433720"/>
    <lineage>
        <taxon>Eukaryota</taxon>
        <taxon>Metazoa</taxon>
        <taxon>Spiralia</taxon>
        <taxon>Gnathifera</taxon>
        <taxon>Rotifera</taxon>
        <taxon>Eurotatoria</taxon>
        <taxon>Bdelloidea</taxon>
        <taxon>Adinetida</taxon>
        <taxon>Adinetidae</taxon>
        <taxon>Adineta</taxon>
    </lineage>
</organism>
<reference evidence="6" key="1">
    <citation type="submission" date="2021-02" db="EMBL/GenBank/DDBJ databases">
        <authorList>
            <person name="Nowell W R."/>
        </authorList>
    </citation>
    <scope>NUCLEOTIDE SEQUENCE</scope>
</reference>
<dbReference type="Pfam" id="PF13855">
    <property type="entry name" value="LRR_8"/>
    <property type="match status" value="2"/>
</dbReference>
<feature type="region of interest" description="Disordered" evidence="3">
    <location>
        <begin position="554"/>
        <end position="599"/>
    </location>
</feature>
<protein>
    <submittedName>
        <fullName evidence="6">Uncharacterized protein</fullName>
    </submittedName>
</protein>
<dbReference type="Proteomes" id="UP000663832">
    <property type="component" value="Unassembled WGS sequence"/>
</dbReference>
<dbReference type="AlphaFoldDB" id="A0A816EBB3"/>
<dbReference type="EMBL" id="CAJNOM010003616">
    <property type="protein sequence ID" value="CAF1647610.1"/>
    <property type="molecule type" value="Genomic_DNA"/>
</dbReference>
<dbReference type="EMBL" id="CAJNOI010003268">
    <property type="protein sequence ID" value="CAF1512130.1"/>
    <property type="molecule type" value="Genomic_DNA"/>
</dbReference>
<dbReference type="PANTHER" id="PTHR45712:SF30">
    <property type="entry name" value="LRRNT DOMAIN-CONTAINING PROTEIN"/>
    <property type="match status" value="1"/>
</dbReference>
<dbReference type="OrthoDB" id="676979at2759"/>
<evidence type="ECO:0000256" key="2">
    <source>
        <dbReference type="ARBA" id="ARBA00022737"/>
    </source>
</evidence>
<dbReference type="Gene3D" id="3.80.10.10">
    <property type="entry name" value="Ribonuclease Inhibitor"/>
    <property type="match status" value="2"/>
</dbReference>
<proteinExistence type="predicted"/>
<keyword evidence="1" id="KW-0433">Leucine-rich repeat</keyword>
<name>A0A816EBB3_9BILA</name>
<keyword evidence="4" id="KW-0472">Membrane</keyword>
<evidence type="ECO:0000256" key="1">
    <source>
        <dbReference type="ARBA" id="ARBA00022614"/>
    </source>
</evidence>
<feature type="transmembrane region" description="Helical" evidence="4">
    <location>
        <begin position="649"/>
        <end position="670"/>
    </location>
</feature>
<evidence type="ECO:0000313" key="7">
    <source>
        <dbReference type="Proteomes" id="UP000663832"/>
    </source>
</evidence>
<comment type="caution">
    <text evidence="6">The sequence shown here is derived from an EMBL/GenBank/DDBJ whole genome shotgun (WGS) entry which is preliminary data.</text>
</comment>
<dbReference type="SMART" id="SM00365">
    <property type="entry name" value="LRR_SD22"/>
    <property type="match status" value="5"/>
</dbReference>
<dbReference type="InterPro" id="IPR001611">
    <property type="entry name" value="Leu-rich_rpt"/>
</dbReference>
<dbReference type="SMART" id="SM00369">
    <property type="entry name" value="LRR_TYP"/>
    <property type="match status" value="5"/>
</dbReference>
<accession>A0A816EBB3</accession>
<keyword evidence="7" id="KW-1185">Reference proteome</keyword>
<evidence type="ECO:0000313" key="6">
    <source>
        <dbReference type="EMBL" id="CAF1647610.1"/>
    </source>
</evidence>
<keyword evidence="4" id="KW-1133">Transmembrane helix</keyword>
<keyword evidence="2" id="KW-0677">Repeat</keyword>
<dbReference type="InterPro" id="IPR003591">
    <property type="entry name" value="Leu-rich_rpt_typical-subtyp"/>
</dbReference>
<dbReference type="SUPFAM" id="SSF52058">
    <property type="entry name" value="L domain-like"/>
    <property type="match status" value="1"/>
</dbReference>
<dbReference type="PROSITE" id="PS51450">
    <property type="entry name" value="LRR"/>
    <property type="match status" value="5"/>
</dbReference>